<accession>A0A4Q1BCN6</accession>
<protein>
    <recommendedName>
        <fullName evidence="4">Fork-head domain-containing protein</fullName>
    </recommendedName>
</protein>
<evidence type="ECO:0000256" key="1">
    <source>
        <dbReference type="ARBA" id="ARBA00023125"/>
    </source>
</evidence>
<dbReference type="InterPro" id="IPR050211">
    <property type="entry name" value="FOX_domain-containing"/>
</dbReference>
<keyword evidence="6" id="KW-1185">Reference proteome</keyword>
<feature type="region of interest" description="Disordered" evidence="3">
    <location>
        <begin position="48"/>
        <end position="91"/>
    </location>
</feature>
<dbReference type="Pfam" id="PF00250">
    <property type="entry name" value="Forkhead"/>
    <property type="match status" value="1"/>
</dbReference>
<dbReference type="Proteomes" id="UP000289152">
    <property type="component" value="Unassembled WGS sequence"/>
</dbReference>
<feature type="region of interest" description="Disordered" evidence="3">
    <location>
        <begin position="112"/>
        <end position="253"/>
    </location>
</feature>
<feature type="DNA-binding region" description="Fork-head" evidence="2">
    <location>
        <begin position="300"/>
        <end position="391"/>
    </location>
</feature>
<name>A0A4Q1BCN6_TREME</name>
<feature type="compositionally biased region" description="Polar residues" evidence="3">
    <location>
        <begin position="176"/>
        <end position="191"/>
    </location>
</feature>
<dbReference type="PROSITE" id="PS50039">
    <property type="entry name" value="FORK_HEAD_3"/>
    <property type="match status" value="1"/>
</dbReference>
<dbReference type="InterPro" id="IPR036390">
    <property type="entry name" value="WH_DNA-bd_sf"/>
</dbReference>
<feature type="region of interest" description="Disordered" evidence="3">
    <location>
        <begin position="396"/>
        <end position="469"/>
    </location>
</feature>
<comment type="subcellular location">
    <subcellularLocation>
        <location evidence="2">Nucleus</location>
    </subcellularLocation>
</comment>
<dbReference type="PANTHER" id="PTHR11829:SF343">
    <property type="entry name" value="FORK-HEAD DOMAIN-CONTAINING PROTEIN"/>
    <property type="match status" value="1"/>
</dbReference>
<dbReference type="OrthoDB" id="5954824at2759"/>
<proteinExistence type="predicted"/>
<dbReference type="PRINTS" id="PR00053">
    <property type="entry name" value="FORKHEAD"/>
</dbReference>
<feature type="compositionally biased region" description="Polar residues" evidence="3">
    <location>
        <begin position="154"/>
        <end position="168"/>
    </location>
</feature>
<dbReference type="EMBL" id="SDIL01000120">
    <property type="protein sequence ID" value="RXK35827.1"/>
    <property type="molecule type" value="Genomic_DNA"/>
</dbReference>
<dbReference type="AlphaFoldDB" id="A0A4Q1BCN6"/>
<feature type="compositionally biased region" description="Low complexity" evidence="3">
    <location>
        <begin position="401"/>
        <end position="418"/>
    </location>
</feature>
<dbReference type="STRING" id="5217.A0A4Q1BCN6"/>
<comment type="caution">
    <text evidence="5">The sequence shown here is derived from an EMBL/GenBank/DDBJ whole genome shotgun (WGS) entry which is preliminary data.</text>
</comment>
<gene>
    <name evidence="5" type="ORF">M231_06921</name>
</gene>
<dbReference type="GO" id="GO:0005634">
    <property type="term" value="C:nucleus"/>
    <property type="evidence" value="ECO:0007669"/>
    <property type="project" value="UniProtKB-SubCell"/>
</dbReference>
<feature type="region of interest" description="Disordered" evidence="3">
    <location>
        <begin position="1"/>
        <end position="20"/>
    </location>
</feature>
<feature type="compositionally biased region" description="Basic and acidic residues" evidence="3">
    <location>
        <begin position="524"/>
        <end position="539"/>
    </location>
</feature>
<evidence type="ECO:0000313" key="6">
    <source>
        <dbReference type="Proteomes" id="UP000289152"/>
    </source>
</evidence>
<dbReference type="InterPro" id="IPR001766">
    <property type="entry name" value="Fork_head_dom"/>
</dbReference>
<feature type="compositionally biased region" description="Polar residues" evidence="3">
    <location>
        <begin position="544"/>
        <end position="555"/>
    </location>
</feature>
<evidence type="ECO:0000256" key="3">
    <source>
        <dbReference type="SAM" id="MobiDB-lite"/>
    </source>
</evidence>
<dbReference type="PANTHER" id="PTHR11829">
    <property type="entry name" value="FORKHEAD BOX PROTEIN"/>
    <property type="match status" value="1"/>
</dbReference>
<feature type="compositionally biased region" description="Polar residues" evidence="3">
    <location>
        <begin position="232"/>
        <end position="250"/>
    </location>
</feature>
<keyword evidence="1 2" id="KW-0238">DNA-binding</keyword>
<feature type="compositionally biased region" description="Polar residues" evidence="3">
    <location>
        <begin position="112"/>
        <end position="129"/>
    </location>
</feature>
<dbReference type="SUPFAM" id="SSF46785">
    <property type="entry name" value="Winged helix' DNA-binding domain"/>
    <property type="match status" value="1"/>
</dbReference>
<evidence type="ECO:0000313" key="5">
    <source>
        <dbReference type="EMBL" id="RXK35827.1"/>
    </source>
</evidence>
<keyword evidence="2" id="KW-0539">Nucleus</keyword>
<evidence type="ECO:0000256" key="2">
    <source>
        <dbReference type="PROSITE-ProRule" id="PRU00089"/>
    </source>
</evidence>
<dbReference type="InParanoid" id="A0A4Q1BCN6"/>
<dbReference type="GO" id="GO:0000981">
    <property type="term" value="F:DNA-binding transcription factor activity, RNA polymerase II-specific"/>
    <property type="evidence" value="ECO:0007669"/>
    <property type="project" value="TreeGrafter"/>
</dbReference>
<feature type="domain" description="Fork-head" evidence="4">
    <location>
        <begin position="300"/>
        <end position="391"/>
    </location>
</feature>
<sequence length="555" mass="59400">MPSYPNTPSPRQYGLSGGLMIVNENGNPMSGGVDQCGTLIPSSHPELYISKSSQHGNQLHSHATSQPRPILRPSSSYNATTPNQPHSPASWARRFTSSMQISMRPTINSVVATDSSRPGATNAISSVPSAQGRHAFTTGQTVSDETHEAGALPSTGTNARSAASTNEQGAVRSPEHASSTSTSAPNEATRATVTTTSSVVPPSEQSSSFPMTEQVQSYPPLHTHTHPYNDDLSFSTSNNSYAGTENATGDSSFDSSCSYPSATSWSLDPHAQAQYYGWGMSSPPKLQEPILAPGELPAPRPPMSYAALIGEALLLAPPPHQLYVSEISDSIKKRYAYYRQNPTKIYNGVRHQTSMCKAFVKLPRPFGDQSGGARKWAIRAGCESWFSNGSYNPPGYHAPTKKPSASGKTKSTSSSRSKQLAIGTSSPHRDSPFLSPNAGPSVGPAYDGTSRPYYPYPQPTYSAPPPPPPPAYLPPGYHYVPVNPTQTHQSAQPMYVPVWGHYAAPPPPGQMVGVQGMGVQGGWRYEDKESPESYEEHARPMSPHSVSLSVHGSEH</sequence>
<feature type="compositionally biased region" description="Low complexity" evidence="3">
    <location>
        <begin position="192"/>
        <end position="210"/>
    </location>
</feature>
<dbReference type="Gene3D" id="1.10.10.10">
    <property type="entry name" value="Winged helix-like DNA-binding domain superfamily/Winged helix DNA-binding domain"/>
    <property type="match status" value="1"/>
</dbReference>
<feature type="compositionally biased region" description="Polar residues" evidence="3">
    <location>
        <begin position="50"/>
        <end position="87"/>
    </location>
</feature>
<feature type="region of interest" description="Disordered" evidence="3">
    <location>
        <begin position="524"/>
        <end position="555"/>
    </location>
</feature>
<evidence type="ECO:0000259" key="4">
    <source>
        <dbReference type="PROSITE" id="PS50039"/>
    </source>
</evidence>
<dbReference type="VEuPathDB" id="FungiDB:TREMEDRAFT_74635"/>
<reference evidence="5 6" key="1">
    <citation type="submission" date="2016-06" db="EMBL/GenBank/DDBJ databases">
        <title>Evolution of pathogenesis and genome organization in the Tremellales.</title>
        <authorList>
            <person name="Cuomo C."/>
            <person name="Litvintseva A."/>
            <person name="Heitman J."/>
            <person name="Chen Y."/>
            <person name="Sun S."/>
            <person name="Springer D."/>
            <person name="Dromer F."/>
            <person name="Young S."/>
            <person name="Zeng Q."/>
            <person name="Chapman S."/>
            <person name="Gujja S."/>
            <person name="Saif S."/>
            <person name="Birren B."/>
        </authorList>
    </citation>
    <scope>NUCLEOTIDE SEQUENCE [LARGE SCALE GENOMIC DNA]</scope>
    <source>
        <strain evidence="5 6">ATCC 28783</strain>
    </source>
</reference>
<organism evidence="5 6">
    <name type="scientific">Tremella mesenterica</name>
    <name type="common">Jelly fungus</name>
    <dbReference type="NCBI Taxonomy" id="5217"/>
    <lineage>
        <taxon>Eukaryota</taxon>
        <taxon>Fungi</taxon>
        <taxon>Dikarya</taxon>
        <taxon>Basidiomycota</taxon>
        <taxon>Agaricomycotina</taxon>
        <taxon>Tremellomycetes</taxon>
        <taxon>Tremellales</taxon>
        <taxon>Tremellaceae</taxon>
        <taxon>Tremella</taxon>
    </lineage>
</organism>
<dbReference type="InterPro" id="IPR036388">
    <property type="entry name" value="WH-like_DNA-bd_sf"/>
</dbReference>
<dbReference type="GO" id="GO:0000978">
    <property type="term" value="F:RNA polymerase II cis-regulatory region sequence-specific DNA binding"/>
    <property type="evidence" value="ECO:0007669"/>
    <property type="project" value="TreeGrafter"/>
</dbReference>
<feature type="compositionally biased region" description="Pro residues" evidence="3">
    <location>
        <begin position="454"/>
        <end position="469"/>
    </location>
</feature>
<dbReference type="SMART" id="SM00339">
    <property type="entry name" value="FH"/>
    <property type="match status" value="1"/>
</dbReference>